<reference evidence="1" key="1">
    <citation type="submission" date="2022-07" db="EMBL/GenBank/DDBJ databases">
        <title>Genome Sequence of Lecanicillium saksenae.</title>
        <authorList>
            <person name="Buettner E."/>
        </authorList>
    </citation>
    <scope>NUCLEOTIDE SEQUENCE</scope>
    <source>
        <strain evidence="1">VT-O1</strain>
    </source>
</reference>
<proteinExistence type="predicted"/>
<sequence>MAATHRFDQRELEAIRLQPISNHDFRKKAKKIHELMAKEDPKWTKVAAKFLIHHFIESEVSQHVLTKDRTTDVQNGLYQLVYNMKSSYAKHMVYQFLHLSTEKDHARAWAEVIDMIHEVTMASQLTGDCPPPRLTSHRFPEGTGRDTLEASIFDEIRDHVYKSVPGFMERHFSNVDEDMITTMLKNYDTVGKEWRGFPKKTTENEVFKFCQDLLQKCCRGAPNSLHQSISSGEFKDHKSQVDFFFKPRLSESTSKYADIFVVGEHKETYWNNQFKPAFSQLSRYARFVYCEQPLRAFVHAFTIQGPVLELWIYDRSGAYSSGHFSIHLEPERFARALVGYATMRGQDMGQLDIFQKTENGNTFIELQSLSVPSQPLHVPVLEQIFHQNAILCRGTTCFSTPLGVLKLSWCPDDRRSELDNLLQAKKRGVAGVATAVAFKDIASMRIQRTGMEFLSQSRHAFRNLSAQSPNWSPEASPKASPKSTSKRGSREIPNPITPSAKRRSLPSRSKSLATSGPTSPTGPSSPAAVSKDIAAAVASALQGAAYSPRVLTAILITPQGKAVGHFDSAGQLLRVLKDATEGHKSLFENGILHCDISTNNIIITEPSRNDNFHGMLIDLDMAKDLTEEEGGNKGDGPTGTVQFISYNVLLGKKHTFVDDLESFLYVLIWLCSQDAWDKPQIRGDEKTPHFNFAQKWTRGTLQDIAYEKLAIMSELELFREVLRRFPASLKLIKPVCLEIRHVLHKSGSKTPQEVYDGIFRAYERGIASLEE</sequence>
<dbReference type="Proteomes" id="UP001148737">
    <property type="component" value="Unassembled WGS sequence"/>
</dbReference>
<name>A0ACC1QFK8_9HYPO</name>
<accession>A0ACC1QFK8</accession>
<gene>
    <name evidence="1" type="ORF">NLG97_g10049</name>
</gene>
<protein>
    <submittedName>
        <fullName evidence="1">Uncharacterized protein</fullName>
    </submittedName>
</protein>
<evidence type="ECO:0000313" key="2">
    <source>
        <dbReference type="Proteomes" id="UP001148737"/>
    </source>
</evidence>
<keyword evidence="2" id="KW-1185">Reference proteome</keyword>
<organism evidence="1 2">
    <name type="scientific">Lecanicillium saksenae</name>
    <dbReference type="NCBI Taxonomy" id="468837"/>
    <lineage>
        <taxon>Eukaryota</taxon>
        <taxon>Fungi</taxon>
        <taxon>Dikarya</taxon>
        <taxon>Ascomycota</taxon>
        <taxon>Pezizomycotina</taxon>
        <taxon>Sordariomycetes</taxon>
        <taxon>Hypocreomycetidae</taxon>
        <taxon>Hypocreales</taxon>
        <taxon>Cordycipitaceae</taxon>
        <taxon>Lecanicillium</taxon>
    </lineage>
</organism>
<evidence type="ECO:0000313" key="1">
    <source>
        <dbReference type="EMBL" id="KAJ3473972.1"/>
    </source>
</evidence>
<comment type="caution">
    <text evidence="1">The sequence shown here is derived from an EMBL/GenBank/DDBJ whole genome shotgun (WGS) entry which is preliminary data.</text>
</comment>
<dbReference type="EMBL" id="JANAKD010002309">
    <property type="protein sequence ID" value="KAJ3473972.1"/>
    <property type="molecule type" value="Genomic_DNA"/>
</dbReference>